<comment type="caution">
    <text evidence="1">The sequence shown here is derived from an EMBL/GenBank/DDBJ whole genome shotgun (WGS) entry which is preliminary data.</text>
</comment>
<evidence type="ECO:0000313" key="1">
    <source>
        <dbReference type="EMBL" id="ETJ32755.1"/>
    </source>
</evidence>
<accession>W1XTG0</accession>
<name>W1XTG0_9ZZZZ</name>
<protein>
    <submittedName>
        <fullName evidence="1">Uncharacterized protein</fullName>
    </submittedName>
</protein>
<proteinExistence type="predicted"/>
<sequence>MSRFQNSEGLLQRQHAWAGRPAVAAGDLEGSLVRLRTRVRQEDT</sequence>
<organism evidence="1">
    <name type="scientific">human gut metagenome</name>
    <dbReference type="NCBI Taxonomy" id="408170"/>
    <lineage>
        <taxon>unclassified sequences</taxon>
        <taxon>metagenomes</taxon>
        <taxon>organismal metagenomes</taxon>
    </lineage>
</organism>
<gene>
    <name evidence="1" type="ORF">Q604_UNBC12796G0001</name>
</gene>
<dbReference type="AlphaFoldDB" id="W1XTG0"/>
<dbReference type="EMBL" id="AZMM01012796">
    <property type="protein sequence ID" value="ETJ32755.1"/>
    <property type="molecule type" value="Genomic_DNA"/>
</dbReference>
<feature type="non-terminal residue" evidence="1">
    <location>
        <position position="44"/>
    </location>
</feature>
<reference evidence="1" key="1">
    <citation type="submission" date="2013-12" db="EMBL/GenBank/DDBJ databases">
        <title>A Varibaculum cambriense genome reconstructed from a premature infant gut community with otherwise low bacterial novelty that shifts toward anaerobic metabolism during the third week of life.</title>
        <authorList>
            <person name="Brown C.T."/>
            <person name="Sharon I."/>
            <person name="Thomas B.C."/>
            <person name="Castelle C.J."/>
            <person name="Morowitz M.J."/>
            <person name="Banfield J.F."/>
        </authorList>
    </citation>
    <scope>NUCLEOTIDE SEQUENCE</scope>
</reference>